<protein>
    <submittedName>
        <fullName evidence="7">NfeD family protein</fullName>
    </submittedName>
</protein>
<feature type="domain" description="NfeD-like C-terminal" evidence="6">
    <location>
        <begin position="93"/>
        <end position="148"/>
    </location>
</feature>
<keyword evidence="4 5" id="KW-0472">Membrane</keyword>
<dbReference type="EMBL" id="BAABFC010000017">
    <property type="protein sequence ID" value="GAA4501543.1"/>
    <property type="molecule type" value="Genomic_DNA"/>
</dbReference>
<dbReference type="InterPro" id="IPR012340">
    <property type="entry name" value="NA-bd_OB-fold"/>
</dbReference>
<reference evidence="8" key="1">
    <citation type="journal article" date="2019" name="Int. J. Syst. Evol. Microbiol.">
        <title>The Global Catalogue of Microorganisms (GCM) 10K type strain sequencing project: providing services to taxonomists for standard genome sequencing and annotation.</title>
        <authorList>
            <consortium name="The Broad Institute Genomics Platform"/>
            <consortium name="The Broad Institute Genome Sequencing Center for Infectious Disease"/>
            <person name="Wu L."/>
            <person name="Ma J."/>
        </authorList>
    </citation>
    <scope>NUCLEOTIDE SEQUENCE [LARGE SCALE GENOMIC DNA]</scope>
    <source>
        <strain evidence="8">JCM 32226</strain>
    </source>
</reference>
<keyword evidence="8" id="KW-1185">Reference proteome</keyword>
<name>A0ABP8QDZ3_9GAMM</name>
<keyword evidence="2 5" id="KW-0812">Transmembrane</keyword>
<evidence type="ECO:0000256" key="3">
    <source>
        <dbReference type="ARBA" id="ARBA00022989"/>
    </source>
</evidence>
<evidence type="ECO:0000259" key="6">
    <source>
        <dbReference type="Pfam" id="PF01957"/>
    </source>
</evidence>
<organism evidence="7 8">
    <name type="scientific">Pseudaeromonas paramecii</name>
    <dbReference type="NCBI Taxonomy" id="2138166"/>
    <lineage>
        <taxon>Bacteria</taxon>
        <taxon>Pseudomonadati</taxon>
        <taxon>Pseudomonadota</taxon>
        <taxon>Gammaproteobacteria</taxon>
        <taxon>Aeromonadales</taxon>
        <taxon>Aeromonadaceae</taxon>
        <taxon>Pseudaeromonas</taxon>
    </lineage>
</organism>
<feature type="transmembrane region" description="Helical" evidence="5">
    <location>
        <begin position="6"/>
        <end position="26"/>
    </location>
</feature>
<comment type="caution">
    <text evidence="7">The sequence shown here is derived from an EMBL/GenBank/DDBJ whole genome shotgun (WGS) entry which is preliminary data.</text>
</comment>
<evidence type="ECO:0000313" key="7">
    <source>
        <dbReference type="EMBL" id="GAA4501543.1"/>
    </source>
</evidence>
<evidence type="ECO:0000256" key="2">
    <source>
        <dbReference type="ARBA" id="ARBA00022692"/>
    </source>
</evidence>
<evidence type="ECO:0000313" key="8">
    <source>
        <dbReference type="Proteomes" id="UP001501321"/>
    </source>
</evidence>
<dbReference type="InterPro" id="IPR002810">
    <property type="entry name" value="NfeD-like_C"/>
</dbReference>
<dbReference type="Pfam" id="PF01957">
    <property type="entry name" value="NfeD"/>
    <property type="match status" value="1"/>
</dbReference>
<comment type="subcellular location">
    <subcellularLocation>
        <location evidence="1">Membrane</location>
        <topology evidence="1">Multi-pass membrane protein</topology>
    </subcellularLocation>
</comment>
<feature type="transmembrane region" description="Helical" evidence="5">
    <location>
        <begin position="55"/>
        <end position="74"/>
    </location>
</feature>
<evidence type="ECO:0000256" key="1">
    <source>
        <dbReference type="ARBA" id="ARBA00004141"/>
    </source>
</evidence>
<gene>
    <name evidence="7" type="ORF">GCM10023095_24850</name>
</gene>
<dbReference type="PANTHER" id="PTHR33507:SF3">
    <property type="entry name" value="INNER MEMBRANE PROTEIN YBBJ"/>
    <property type="match status" value="1"/>
</dbReference>
<dbReference type="Proteomes" id="UP001501321">
    <property type="component" value="Unassembled WGS sequence"/>
</dbReference>
<accession>A0ABP8QDZ3</accession>
<dbReference type="Gene3D" id="2.40.50.140">
    <property type="entry name" value="Nucleic acid-binding proteins"/>
    <property type="match status" value="1"/>
</dbReference>
<sequence>MSELLHGWSHWHWLILGCLLLVLELLGTAGLLLWTGLAALLVGLISWVLPLGTTAQWLLFAVAASVTTFIWWRIQHGKDSQDDSQRTLNQRMSRYIGRQTRLLQAVENGSSRIKLDDTVWPVRCEQALADGALVKVVAADSICLTVEPVEGDGPQ</sequence>
<dbReference type="PANTHER" id="PTHR33507">
    <property type="entry name" value="INNER MEMBRANE PROTEIN YBBJ"/>
    <property type="match status" value="1"/>
</dbReference>
<proteinExistence type="predicted"/>
<keyword evidence="3 5" id="KW-1133">Transmembrane helix</keyword>
<dbReference type="InterPro" id="IPR052165">
    <property type="entry name" value="Membrane_assoc_protease"/>
</dbReference>
<evidence type="ECO:0000256" key="4">
    <source>
        <dbReference type="ARBA" id="ARBA00023136"/>
    </source>
</evidence>
<evidence type="ECO:0000256" key="5">
    <source>
        <dbReference type="SAM" id="Phobius"/>
    </source>
</evidence>